<evidence type="ECO:0000313" key="3">
    <source>
        <dbReference type="Proteomes" id="UP000813215"/>
    </source>
</evidence>
<protein>
    <submittedName>
        <fullName evidence="2">Uncharacterized protein</fullName>
    </submittedName>
</protein>
<proteinExistence type="predicted"/>
<dbReference type="Proteomes" id="UP000813215">
    <property type="component" value="Unassembled WGS sequence"/>
</dbReference>
<gene>
    <name evidence="2" type="ORF">KME28_20435</name>
</gene>
<evidence type="ECO:0000256" key="1">
    <source>
        <dbReference type="SAM" id="Coils"/>
    </source>
</evidence>
<accession>A0A9E3HB24</accession>
<keyword evidence="1" id="KW-0175">Coiled coil</keyword>
<name>A0A9E3HB24_9NOST</name>
<organism evidence="2 3">
    <name type="scientific">Pelatocladus maniniholoensis HA4357-MV3</name>
    <dbReference type="NCBI Taxonomy" id="1117104"/>
    <lineage>
        <taxon>Bacteria</taxon>
        <taxon>Bacillati</taxon>
        <taxon>Cyanobacteriota</taxon>
        <taxon>Cyanophyceae</taxon>
        <taxon>Nostocales</taxon>
        <taxon>Nostocaceae</taxon>
        <taxon>Pelatocladus</taxon>
    </lineage>
</organism>
<comment type="caution">
    <text evidence="2">The sequence shown here is derived from an EMBL/GenBank/DDBJ whole genome shotgun (WGS) entry which is preliminary data.</text>
</comment>
<feature type="coiled-coil region" evidence="1">
    <location>
        <begin position="4"/>
        <end position="59"/>
    </location>
</feature>
<dbReference type="AlphaFoldDB" id="A0A9E3HB24"/>
<reference evidence="2" key="1">
    <citation type="submission" date="2021-05" db="EMBL/GenBank/DDBJ databases">
        <authorList>
            <person name="Pietrasiak N."/>
            <person name="Ward R."/>
            <person name="Stajich J.E."/>
            <person name="Kurbessoian T."/>
        </authorList>
    </citation>
    <scope>NUCLEOTIDE SEQUENCE</scope>
    <source>
        <strain evidence="2">HA4357-MV3</strain>
    </source>
</reference>
<dbReference type="EMBL" id="JAHHHW010000119">
    <property type="protein sequence ID" value="MBW4434012.1"/>
    <property type="molecule type" value="Genomic_DNA"/>
</dbReference>
<evidence type="ECO:0000313" key="2">
    <source>
        <dbReference type="EMBL" id="MBW4434012.1"/>
    </source>
</evidence>
<sequence>MARIERIRNKIQLAKENIQEFEFHFNLVVQQVAALHDELTILENQIDETNNVLRQWTTTD</sequence>
<reference evidence="2" key="2">
    <citation type="journal article" date="2022" name="Microbiol. Resour. Announc.">
        <title>Metagenome Sequencing to Explore Phylogenomics of Terrestrial Cyanobacteria.</title>
        <authorList>
            <person name="Ward R.D."/>
            <person name="Stajich J.E."/>
            <person name="Johansen J.R."/>
            <person name="Huntemann M."/>
            <person name="Clum A."/>
            <person name="Foster B."/>
            <person name="Foster B."/>
            <person name="Roux S."/>
            <person name="Palaniappan K."/>
            <person name="Varghese N."/>
            <person name="Mukherjee S."/>
            <person name="Reddy T.B.K."/>
            <person name="Daum C."/>
            <person name="Copeland A."/>
            <person name="Chen I.A."/>
            <person name="Ivanova N.N."/>
            <person name="Kyrpides N.C."/>
            <person name="Shapiro N."/>
            <person name="Eloe-Fadrosh E.A."/>
            <person name="Pietrasiak N."/>
        </authorList>
    </citation>
    <scope>NUCLEOTIDE SEQUENCE</scope>
    <source>
        <strain evidence="2">HA4357-MV3</strain>
    </source>
</reference>